<dbReference type="Pfam" id="PF13456">
    <property type="entry name" value="RVT_3"/>
    <property type="match status" value="1"/>
</dbReference>
<name>U1PJ98_9EURY</name>
<sequence>MRDTIPEPPTESLSPLATATTEVITQYAYDITAAIDAIDDAIPGFGGLFDPGTTMSERRTAIDTVLETTTDMEASHRSQLTDRDVEKLILYTDGSSRGNPGPAGAGAVVETPDETVLCRVGRPVGSRAGNNTAEYAALHLGLACVLTRYGVSPLEIRIDSMTVIGDIWQDATREEFTNYRRVINTLLAEFPDHHWTHVADAERNPADALATVSADIAGLGPGA</sequence>
<proteinExistence type="predicted"/>
<dbReference type="PROSITE" id="PS50879">
    <property type="entry name" value="RNASE_H_1"/>
    <property type="match status" value="1"/>
</dbReference>
<reference evidence="2 3" key="1">
    <citation type="journal article" date="2013" name="PLoS ONE">
        <title>Assembly-driven community genomics of a hypersaline microbial ecosystem.</title>
        <authorList>
            <person name="Podell S."/>
            <person name="Ugalde J.A."/>
            <person name="Narasingarao P."/>
            <person name="Banfield J.F."/>
            <person name="Heidelberg K.B."/>
            <person name="Allen E.E."/>
        </authorList>
    </citation>
    <scope>NUCLEOTIDE SEQUENCE [LARGE SCALE GENOMIC DNA]</scope>
    <source>
        <strain evidence="3">J07HQW1</strain>
    </source>
</reference>
<dbReference type="GO" id="GO:0004523">
    <property type="term" value="F:RNA-DNA hybrid ribonuclease activity"/>
    <property type="evidence" value="ECO:0007669"/>
    <property type="project" value="InterPro"/>
</dbReference>
<dbReference type="AlphaFoldDB" id="U1PJ98"/>
<dbReference type="InterPro" id="IPR002156">
    <property type="entry name" value="RNaseH_domain"/>
</dbReference>
<dbReference type="STRING" id="1238424.J07HQW1_02296"/>
<gene>
    <name evidence="2" type="ORF">J07HQW1_02296</name>
</gene>
<evidence type="ECO:0000313" key="3">
    <source>
        <dbReference type="Proteomes" id="UP000030649"/>
    </source>
</evidence>
<dbReference type="InterPro" id="IPR036397">
    <property type="entry name" value="RNaseH_sf"/>
</dbReference>
<protein>
    <submittedName>
        <fullName evidence="2">Ribonuclease HI</fullName>
    </submittedName>
</protein>
<dbReference type="Gene3D" id="3.30.420.10">
    <property type="entry name" value="Ribonuclease H-like superfamily/Ribonuclease H"/>
    <property type="match status" value="1"/>
</dbReference>
<dbReference type="EMBL" id="KE356560">
    <property type="protein sequence ID" value="ERG92261.1"/>
    <property type="molecule type" value="Genomic_DNA"/>
</dbReference>
<dbReference type="CDD" id="cd09279">
    <property type="entry name" value="RNase_HI_like"/>
    <property type="match status" value="1"/>
</dbReference>
<evidence type="ECO:0000259" key="1">
    <source>
        <dbReference type="PROSITE" id="PS50879"/>
    </source>
</evidence>
<dbReference type="Proteomes" id="UP000030649">
    <property type="component" value="Unassembled WGS sequence"/>
</dbReference>
<dbReference type="GO" id="GO:0003676">
    <property type="term" value="F:nucleic acid binding"/>
    <property type="evidence" value="ECO:0007669"/>
    <property type="project" value="InterPro"/>
</dbReference>
<accession>U1PJ98</accession>
<dbReference type="HOGENOM" id="CLU_095977_0_2_2"/>
<organism evidence="2 3">
    <name type="scientific">Haloquadratum walsbyi J07HQW1</name>
    <dbReference type="NCBI Taxonomy" id="1238424"/>
    <lineage>
        <taxon>Archaea</taxon>
        <taxon>Methanobacteriati</taxon>
        <taxon>Methanobacteriota</taxon>
        <taxon>Stenosarchaea group</taxon>
        <taxon>Halobacteria</taxon>
        <taxon>Halobacteriales</taxon>
        <taxon>Haloferacaceae</taxon>
        <taxon>Haloquadratum</taxon>
    </lineage>
</organism>
<evidence type="ECO:0000313" key="2">
    <source>
        <dbReference type="EMBL" id="ERG92261.1"/>
    </source>
</evidence>
<feature type="domain" description="RNase H type-1" evidence="1">
    <location>
        <begin position="84"/>
        <end position="219"/>
    </location>
</feature>
<dbReference type="PANTHER" id="PTHR46387">
    <property type="entry name" value="POLYNUCLEOTIDYL TRANSFERASE, RIBONUCLEASE H-LIKE SUPERFAMILY PROTEIN"/>
    <property type="match status" value="1"/>
</dbReference>
<dbReference type="PANTHER" id="PTHR46387:SF2">
    <property type="entry name" value="RIBONUCLEASE HI"/>
    <property type="match status" value="1"/>
</dbReference>
<dbReference type="InterPro" id="IPR012337">
    <property type="entry name" value="RNaseH-like_sf"/>
</dbReference>
<dbReference type="SUPFAM" id="SSF53098">
    <property type="entry name" value="Ribonuclease H-like"/>
    <property type="match status" value="1"/>
</dbReference>